<dbReference type="GO" id="GO:0005524">
    <property type="term" value="F:ATP binding"/>
    <property type="evidence" value="ECO:0007669"/>
    <property type="project" value="UniProtKB-KW"/>
</dbReference>
<dbReference type="CDD" id="cd17932">
    <property type="entry name" value="DEXQc_UvrD"/>
    <property type="match status" value="1"/>
</dbReference>
<keyword evidence="3" id="KW-0347">Helicase</keyword>
<name>A0A094QJ48_9ZZZZ</name>
<organism evidence="6">
    <name type="scientific">freshwater metagenome</name>
    <dbReference type="NCBI Taxonomy" id="449393"/>
    <lineage>
        <taxon>unclassified sequences</taxon>
        <taxon>metagenomes</taxon>
        <taxon>ecological metagenomes</taxon>
    </lineage>
</organism>
<sequence length="616" mass="67218">MTLNLLMPLDPEQQMVVNAPIDSNLLVQAGPGRGKTHVLVSRIANLVDTIQCLPGELLVLSFSRAARDELKRRIGLLDEQSNASAVTIRTIDSFASLILKQASGETTGTYDERIVRAIRDLDDDPEACGVIQYKHVLVDEAQDIIGPRADMLLKLLDQMPQAGFTVFADSAQAIYDFGLLDNDGLTTSREMLQVFECRELPTPVQVLRLTKYYRSSDPALVELCSVPWAALVDGEPDLAKIGLDSSLALSLSGGSLAALSWPTPDRGQSRAVVCPNNGQVLLAASRSILAGEDVVIARGERDWAHPAWVGRLLLGRPKTEEITIELLAGALASRLPYDVSPAEAHLALRRGCYAGMANPRVRDVVTALNLAQQFAKLPLPEVSYNPIVFSTIHRSKGREYDEVAYVDYVPWVGSEEPTPGYNQRMRFVGLSRAKVRNFRLNPGANVMLAKSKSSDRWTECQFVSSGKRGVRAFEVGVQGDVDPASFVRYSSMDAASSAQAALVNLCNRGEIVDLVLGPPREEGASPIYSIIHRSTGLRVGEMSAWFSRDLQATRLTVQGWGRELPLPSKLEGCWVRGIYTATPGDCESMEGIPPEVAASLLWCYVEVEGLAKAVWS</sequence>
<keyword evidence="1" id="KW-0547">Nucleotide-binding</keyword>
<dbReference type="GO" id="GO:0003677">
    <property type="term" value="F:DNA binding"/>
    <property type="evidence" value="ECO:0007669"/>
    <property type="project" value="InterPro"/>
</dbReference>
<dbReference type="PANTHER" id="PTHR11070">
    <property type="entry name" value="UVRD / RECB / PCRA DNA HELICASE FAMILY MEMBER"/>
    <property type="match status" value="1"/>
</dbReference>
<gene>
    <name evidence="6" type="ORF">GM51_17270</name>
</gene>
<evidence type="ECO:0000256" key="4">
    <source>
        <dbReference type="ARBA" id="ARBA00022840"/>
    </source>
</evidence>
<dbReference type="PROSITE" id="PS51198">
    <property type="entry name" value="UVRD_HELICASE_ATP_BIND"/>
    <property type="match status" value="1"/>
</dbReference>
<dbReference type="GO" id="GO:0043138">
    <property type="term" value="F:3'-5' DNA helicase activity"/>
    <property type="evidence" value="ECO:0007669"/>
    <property type="project" value="TreeGrafter"/>
</dbReference>
<evidence type="ECO:0000256" key="1">
    <source>
        <dbReference type="ARBA" id="ARBA00022741"/>
    </source>
</evidence>
<accession>A0A094QJ48</accession>
<feature type="domain" description="UvrD-like helicase ATP-binding" evidence="5">
    <location>
        <begin position="8"/>
        <end position="396"/>
    </location>
</feature>
<evidence type="ECO:0000313" key="6">
    <source>
        <dbReference type="EMBL" id="KGA14426.1"/>
    </source>
</evidence>
<dbReference type="SUPFAM" id="SSF52540">
    <property type="entry name" value="P-loop containing nucleoside triphosphate hydrolases"/>
    <property type="match status" value="1"/>
</dbReference>
<dbReference type="AlphaFoldDB" id="A0A094QJ48"/>
<dbReference type="InterPro" id="IPR027417">
    <property type="entry name" value="P-loop_NTPase"/>
</dbReference>
<protein>
    <recommendedName>
        <fullName evidence="5">UvrD-like helicase ATP-binding domain-containing protein</fullName>
    </recommendedName>
</protein>
<comment type="caution">
    <text evidence="6">The sequence shown here is derived from an EMBL/GenBank/DDBJ whole genome shotgun (WGS) entry which is preliminary data.</text>
</comment>
<dbReference type="Pfam" id="PF00580">
    <property type="entry name" value="UvrD-helicase"/>
    <property type="match status" value="2"/>
</dbReference>
<dbReference type="Gene3D" id="3.40.50.300">
    <property type="entry name" value="P-loop containing nucleotide triphosphate hydrolases"/>
    <property type="match status" value="1"/>
</dbReference>
<evidence type="ECO:0000259" key="5">
    <source>
        <dbReference type="PROSITE" id="PS51198"/>
    </source>
</evidence>
<dbReference type="InterPro" id="IPR014016">
    <property type="entry name" value="UvrD-like_ATP-bd"/>
</dbReference>
<evidence type="ECO:0000256" key="2">
    <source>
        <dbReference type="ARBA" id="ARBA00022801"/>
    </source>
</evidence>
<dbReference type="GO" id="GO:0016787">
    <property type="term" value="F:hydrolase activity"/>
    <property type="evidence" value="ECO:0007669"/>
    <property type="project" value="UniProtKB-KW"/>
</dbReference>
<proteinExistence type="predicted"/>
<dbReference type="GO" id="GO:0000725">
    <property type="term" value="P:recombinational repair"/>
    <property type="evidence" value="ECO:0007669"/>
    <property type="project" value="TreeGrafter"/>
</dbReference>
<evidence type="ECO:0000256" key="3">
    <source>
        <dbReference type="ARBA" id="ARBA00022806"/>
    </source>
</evidence>
<dbReference type="PANTHER" id="PTHR11070:SF2">
    <property type="entry name" value="ATP-DEPENDENT DNA HELICASE SRS2"/>
    <property type="match status" value="1"/>
</dbReference>
<reference evidence="6" key="1">
    <citation type="submission" date="2014-06" db="EMBL/GenBank/DDBJ databases">
        <title>Key roles for freshwater Actinobacteria revealed by deep metagenomic sequencing.</title>
        <authorList>
            <person name="Ghai R."/>
            <person name="Mizuno C.M."/>
            <person name="Picazo A."/>
            <person name="Camacho A."/>
            <person name="Rodriguez-Valera F."/>
        </authorList>
    </citation>
    <scope>NUCLEOTIDE SEQUENCE</scope>
</reference>
<dbReference type="InterPro" id="IPR000212">
    <property type="entry name" value="DNA_helicase_UvrD/REP"/>
</dbReference>
<keyword evidence="2" id="KW-0378">Hydrolase</keyword>
<dbReference type="EMBL" id="JNSL01000148">
    <property type="protein sequence ID" value="KGA14426.1"/>
    <property type="molecule type" value="Genomic_DNA"/>
</dbReference>
<keyword evidence="4" id="KW-0067">ATP-binding</keyword>